<feature type="domain" description="Peptidase M12B" evidence="19">
    <location>
        <begin position="236"/>
        <end position="449"/>
    </location>
</feature>
<dbReference type="PROSITE" id="PS50215">
    <property type="entry name" value="ADAM_MEPRO"/>
    <property type="match status" value="1"/>
</dbReference>
<evidence type="ECO:0000256" key="9">
    <source>
        <dbReference type="ARBA" id="ARBA00022833"/>
    </source>
</evidence>
<dbReference type="CDD" id="cd04273">
    <property type="entry name" value="ZnMc_ADAMTS_like"/>
    <property type="match status" value="1"/>
</dbReference>
<feature type="disulfide bond" evidence="15">
    <location>
        <begin position="343"/>
        <end position="350"/>
    </location>
</feature>
<evidence type="ECO:0000256" key="8">
    <source>
        <dbReference type="ARBA" id="ARBA00022801"/>
    </source>
</evidence>
<keyword evidence="4" id="KW-0645">Protease</keyword>
<dbReference type="InterPro" id="IPR001590">
    <property type="entry name" value="Peptidase_M12B"/>
</dbReference>
<feature type="compositionally biased region" description="Basic residues" evidence="17">
    <location>
        <begin position="1044"/>
        <end position="1062"/>
    </location>
</feature>
<evidence type="ECO:0000256" key="2">
    <source>
        <dbReference type="ARBA" id="ARBA00022525"/>
    </source>
</evidence>
<dbReference type="Pfam" id="PF19236">
    <property type="entry name" value="ADAMTS_CR_3"/>
    <property type="match status" value="1"/>
</dbReference>
<dbReference type="PANTHER" id="PTHR13723">
    <property type="entry name" value="ADAMTS A DISINTEGRIN AND METALLOPROTEASE WITH THROMBOSPONDIN MOTIFS PROTEASE"/>
    <property type="match status" value="1"/>
</dbReference>
<evidence type="ECO:0000313" key="21">
    <source>
        <dbReference type="Proteomes" id="UP000502823"/>
    </source>
</evidence>
<feature type="disulfide bond" evidence="15">
    <location>
        <begin position="402"/>
        <end position="428"/>
    </location>
</feature>
<evidence type="ECO:0000256" key="12">
    <source>
        <dbReference type="ARBA" id="ARBA00023180"/>
    </source>
</evidence>
<evidence type="ECO:0000256" key="13">
    <source>
        <dbReference type="PIRSR" id="PIRSR613273-1"/>
    </source>
</evidence>
<keyword evidence="11 15" id="KW-1015">Disulfide bond</keyword>
<feature type="region of interest" description="Disordered" evidence="17">
    <location>
        <begin position="952"/>
        <end position="979"/>
    </location>
</feature>
<organism evidence="20 21">
    <name type="scientific">Coptotermes formosanus</name>
    <name type="common">Formosan subterranean termite</name>
    <dbReference type="NCBI Taxonomy" id="36987"/>
    <lineage>
        <taxon>Eukaryota</taxon>
        <taxon>Metazoa</taxon>
        <taxon>Ecdysozoa</taxon>
        <taxon>Arthropoda</taxon>
        <taxon>Hexapoda</taxon>
        <taxon>Insecta</taxon>
        <taxon>Pterygota</taxon>
        <taxon>Neoptera</taxon>
        <taxon>Polyneoptera</taxon>
        <taxon>Dictyoptera</taxon>
        <taxon>Blattodea</taxon>
        <taxon>Blattoidea</taxon>
        <taxon>Termitoidae</taxon>
        <taxon>Rhinotermitidae</taxon>
        <taxon>Coptotermes</taxon>
    </lineage>
</organism>
<dbReference type="SUPFAM" id="SSF82895">
    <property type="entry name" value="TSP-1 type 1 repeat"/>
    <property type="match status" value="2"/>
</dbReference>
<dbReference type="GO" id="GO:0004222">
    <property type="term" value="F:metalloendopeptidase activity"/>
    <property type="evidence" value="ECO:0007669"/>
    <property type="project" value="InterPro"/>
</dbReference>
<dbReference type="Pfam" id="PF01562">
    <property type="entry name" value="Pep_M12B_propep"/>
    <property type="match status" value="1"/>
</dbReference>
<feature type="region of interest" description="Disordered" evidence="17">
    <location>
        <begin position="1021"/>
        <end position="1062"/>
    </location>
</feature>
<dbReference type="GO" id="GO:0006508">
    <property type="term" value="P:proteolysis"/>
    <property type="evidence" value="ECO:0007669"/>
    <property type="project" value="UniProtKB-KW"/>
</dbReference>
<dbReference type="InterPro" id="IPR036383">
    <property type="entry name" value="TSP1_rpt_sf"/>
</dbReference>
<keyword evidence="2" id="KW-0964">Secreted</keyword>
<evidence type="ECO:0000256" key="5">
    <source>
        <dbReference type="ARBA" id="ARBA00022723"/>
    </source>
</evidence>
<dbReference type="AlphaFoldDB" id="A0A6L2Q1E6"/>
<dbReference type="Pfam" id="PF05986">
    <property type="entry name" value="ADAMTS_spacer1"/>
    <property type="match status" value="1"/>
</dbReference>
<keyword evidence="8" id="KW-0378">Hydrolase</keyword>
<feature type="binding site" evidence="14">
    <location>
        <position position="332"/>
    </location>
    <ligand>
        <name>Ca(2+)</name>
        <dbReference type="ChEBI" id="CHEBI:29108"/>
        <label>1</label>
    </ligand>
</feature>
<feature type="disulfide bond" evidence="15">
    <location>
        <begin position="554"/>
        <end position="592"/>
    </location>
</feature>
<feature type="binding site" evidence="14">
    <location>
        <position position="447"/>
    </location>
    <ligand>
        <name>Ca(2+)</name>
        <dbReference type="ChEBI" id="CHEBI:29108"/>
        <label>1</label>
    </ligand>
</feature>
<dbReference type="SUPFAM" id="SSF55486">
    <property type="entry name" value="Metalloproteases ('zincins'), catalytic domain"/>
    <property type="match status" value="1"/>
</dbReference>
<dbReference type="Pfam" id="PF17771">
    <property type="entry name" value="ADAMTS_CR_2"/>
    <property type="match status" value="1"/>
</dbReference>
<protein>
    <recommendedName>
        <fullName evidence="19">Peptidase M12B domain-containing protein</fullName>
    </recommendedName>
</protein>
<evidence type="ECO:0000256" key="7">
    <source>
        <dbReference type="ARBA" id="ARBA00022737"/>
    </source>
</evidence>
<feature type="disulfide bond" evidence="15">
    <location>
        <begin position="516"/>
        <end position="527"/>
    </location>
</feature>
<keyword evidence="3" id="KW-0272">Extracellular matrix</keyword>
<feature type="binding site" evidence="14">
    <location>
        <position position="239"/>
    </location>
    <ligand>
        <name>Ca(2+)</name>
        <dbReference type="ChEBI" id="CHEBI:29108"/>
        <label>2</label>
    </ligand>
</feature>
<reference evidence="21" key="1">
    <citation type="submission" date="2020-01" db="EMBL/GenBank/DDBJ databases">
        <title>Draft genome sequence of the Termite Coptotermes fromosanus.</title>
        <authorList>
            <person name="Itakura S."/>
            <person name="Yosikawa Y."/>
            <person name="Umezawa K."/>
        </authorList>
    </citation>
    <scope>NUCLEOTIDE SEQUENCE [LARGE SCALE GENOMIC DNA]</scope>
</reference>
<evidence type="ECO:0000256" key="17">
    <source>
        <dbReference type="SAM" id="MobiDB-lite"/>
    </source>
</evidence>
<dbReference type="InterPro" id="IPR050439">
    <property type="entry name" value="ADAMTS_ADAMTS-like"/>
</dbReference>
<keyword evidence="6 18" id="KW-0732">Signal</keyword>
<dbReference type="InterPro" id="IPR041645">
    <property type="entry name" value="ADAMTS_CR_2"/>
</dbReference>
<dbReference type="Gene3D" id="3.40.1620.60">
    <property type="match status" value="1"/>
</dbReference>
<dbReference type="InParanoid" id="A0A6L2Q1E6"/>
<feature type="binding site" evidence="14">
    <location>
        <position position="239"/>
    </location>
    <ligand>
        <name>Ca(2+)</name>
        <dbReference type="ChEBI" id="CHEBI:29108"/>
        <label>1</label>
    </ligand>
</feature>
<dbReference type="GO" id="GO:0031012">
    <property type="term" value="C:extracellular matrix"/>
    <property type="evidence" value="ECO:0007669"/>
    <property type="project" value="TreeGrafter"/>
</dbReference>
<feature type="disulfide bond" evidence="15">
    <location>
        <begin position="550"/>
        <end position="587"/>
    </location>
</feature>
<dbReference type="GO" id="GO:0030198">
    <property type="term" value="P:extracellular matrix organization"/>
    <property type="evidence" value="ECO:0007669"/>
    <property type="project" value="InterPro"/>
</dbReference>
<feature type="binding site" evidence="14">
    <location>
        <position position="444"/>
    </location>
    <ligand>
        <name>Ca(2+)</name>
        <dbReference type="ChEBI" id="CHEBI:29108"/>
        <label>1</label>
    </ligand>
</feature>
<dbReference type="InterPro" id="IPR002870">
    <property type="entry name" value="Peptidase_M12B_N"/>
</dbReference>
<dbReference type="SMART" id="SM00209">
    <property type="entry name" value="TSP1"/>
    <property type="match status" value="2"/>
</dbReference>
<keyword evidence="10" id="KW-0482">Metalloprotease</keyword>
<feature type="active site" evidence="13 16">
    <location>
        <position position="385"/>
    </location>
</feature>
<evidence type="ECO:0000256" key="1">
    <source>
        <dbReference type="ARBA" id="ARBA00004498"/>
    </source>
</evidence>
<evidence type="ECO:0000313" key="20">
    <source>
        <dbReference type="EMBL" id="GFG38304.1"/>
    </source>
</evidence>
<evidence type="ECO:0000256" key="3">
    <source>
        <dbReference type="ARBA" id="ARBA00022530"/>
    </source>
</evidence>
<dbReference type="Pfam" id="PF01421">
    <property type="entry name" value="Reprolysin"/>
    <property type="match status" value="1"/>
</dbReference>
<keyword evidence="21" id="KW-1185">Reference proteome</keyword>
<dbReference type="PANTHER" id="PTHR13723:SF200">
    <property type="entry name" value="ADAM METALLOPEPTIDASE WITH THROMBOSPONDIN TYPE 1 MOTIF B, ISOFORM B"/>
    <property type="match status" value="1"/>
</dbReference>
<dbReference type="InterPro" id="IPR010294">
    <property type="entry name" value="ADAMTS_spacer1"/>
</dbReference>
<feature type="disulfide bond" evidence="15">
    <location>
        <begin position="483"/>
        <end position="503"/>
    </location>
</feature>
<dbReference type="FunFam" id="2.60.120.830:FF:000001">
    <property type="entry name" value="A disintegrin and metalloproteinase with thrombospondin motifs 1"/>
    <property type="match status" value="1"/>
</dbReference>
<feature type="disulfide bond" evidence="15">
    <location>
        <begin position="362"/>
        <end position="444"/>
    </location>
</feature>
<evidence type="ECO:0000256" key="16">
    <source>
        <dbReference type="PROSITE-ProRule" id="PRU00276"/>
    </source>
</evidence>
<evidence type="ECO:0000256" key="4">
    <source>
        <dbReference type="ARBA" id="ARBA00022670"/>
    </source>
</evidence>
<sequence length="1062" mass="119704">MRCMPLLGTCSIFVALVSSLNVKNTEFEGRYTRNIKGCQVLVPRKIDQDGAFLSYSLPHFYERDTRMRRKRSSPDDSEMVHYGLTFSGNSHQVEMWPNHDFMSPGLVIEERGPDAALDVNKVKIRPVKSTQCHYTGRVKGHNQSRLALSACDGLSGYIKTNQGHYFIEPMKGKRPQADGQHVHVVYNRYEASAGACGTGSWEDGWRERLRWEHRRRRGAHTDLKAEEKLTIANKHWYLEVLVVADKKFLDYHNNTDTETYILTIMNMATDYFHDSSVGNLMDIVLVRIMYLHKQEEELDLHINQDADASLNSFCKWQMTVNPGDVAHPNHHDIAVLLTRYDICTDNMSDCGLLGLAYTAQACNPNLSCAICEDTGLVLGVTVTHEIGHVMGCGHDDGIQSDCKPMADDVNAYVMSPDVQMATSGWSSCSRTFMQEFLDNGLGDCLLDEPEDHNFRLPQMPPGAMYDANFQCAQEFQNPDVVSCDMGPETNCKALFCEYKPKKCASYKQPPAEGTLCAADMWCYDQKCVPKGQRPRARNGEWGAWGPWSTCSRTCGGGISFKERDCNDPAPLNRGRYCLGERRHYHVCNSGPCDPEAATFREQQCSQHDDDVQHWTPFLSIEPQDVCKLQCRNDAGMIKTVAPRVKDGTPCRPGTKDLCVAGQCRVVGCDWVLGSDAVDDRCGVCKGNGTECRIVEETFKETGSGYVKIVTIPSGSRKISIEELRPSANTLALGAEDGKTFYLNGNYNEESDRHLRVAGTVGYYLHPEEDLEKIVIAGPITSNLLLYACFFGDPNPGIRYKYAVHSDKQNSGYVARYHWEFVDWNECNRRCEGGTQESEPKCVEETDGIVISTFCQLTDKPKAMSRPCNQQPCKASWSVSEWRECNGCLFKTGYRTRTVQCIRESPNQDQEIITNETECTGKKPRNRELCNNIQPCKNYTTQISLPEMPAETAGRKPLLKSQCTKTSPRRYPSAEGRMLGWPEPITKRRKASREKQKEGKIVKDAIPRRMFQLVEVPVQETKKENALSEEMSKALGEETAETVNTKRRKCHKGKKAQKQIRTV</sequence>
<feature type="disulfide bond" evidence="15">
    <location>
        <begin position="314"/>
        <end position="368"/>
    </location>
</feature>
<dbReference type="EMBL" id="BLKM01000766">
    <property type="protein sequence ID" value="GFG38304.1"/>
    <property type="molecule type" value="Genomic_DNA"/>
</dbReference>
<feature type="disulfide bond" evidence="15">
    <location>
        <begin position="491"/>
        <end position="522"/>
    </location>
</feature>
<comment type="caution">
    <text evidence="16">Lacks conserved residue(s) required for the propagation of feature annotation.</text>
</comment>
<evidence type="ECO:0000256" key="6">
    <source>
        <dbReference type="ARBA" id="ARBA00022729"/>
    </source>
</evidence>
<keyword evidence="5 14" id="KW-0479">Metal-binding</keyword>
<dbReference type="InterPro" id="IPR045371">
    <property type="entry name" value="ADAMTS_CR_3"/>
</dbReference>
<dbReference type="Gene3D" id="2.20.100.10">
    <property type="entry name" value="Thrombospondin type-1 (TSP1) repeat"/>
    <property type="match status" value="2"/>
</dbReference>
<evidence type="ECO:0000256" key="14">
    <source>
        <dbReference type="PIRSR" id="PIRSR613273-2"/>
    </source>
</evidence>
<dbReference type="Pfam" id="PF00090">
    <property type="entry name" value="TSP_1"/>
    <property type="match status" value="1"/>
</dbReference>
<proteinExistence type="predicted"/>
<feature type="chain" id="PRO_5027078362" description="Peptidase M12B domain-containing protein" evidence="18">
    <location>
        <begin position="20"/>
        <end position="1062"/>
    </location>
</feature>
<feature type="binding site" evidence="14 16">
    <location>
        <position position="394"/>
    </location>
    <ligand>
        <name>Zn(2+)</name>
        <dbReference type="ChEBI" id="CHEBI:29105"/>
        <note>catalytic</note>
    </ligand>
</feature>
<evidence type="ECO:0000256" key="10">
    <source>
        <dbReference type="ARBA" id="ARBA00023049"/>
    </source>
</evidence>
<keyword evidence="7" id="KW-0677">Repeat</keyword>
<keyword evidence="12" id="KW-0325">Glycoprotein</keyword>
<dbReference type="GO" id="GO:0046872">
    <property type="term" value="F:metal ion binding"/>
    <property type="evidence" value="ECO:0007669"/>
    <property type="project" value="UniProtKB-KW"/>
</dbReference>
<comment type="cofactor">
    <cofactor evidence="14">
        <name>Zn(2+)</name>
        <dbReference type="ChEBI" id="CHEBI:29105"/>
    </cofactor>
    <text evidence="14">Binds 1 zinc ion per subunit.</text>
</comment>
<dbReference type="InterPro" id="IPR024079">
    <property type="entry name" value="MetalloPept_cat_dom_sf"/>
</dbReference>
<dbReference type="Pfam" id="PF19030">
    <property type="entry name" value="TSP1_ADAMTS"/>
    <property type="match status" value="1"/>
</dbReference>
<feature type="signal peptide" evidence="18">
    <location>
        <begin position="1"/>
        <end position="19"/>
    </location>
</feature>
<evidence type="ECO:0000259" key="19">
    <source>
        <dbReference type="PROSITE" id="PS50215"/>
    </source>
</evidence>
<dbReference type="OrthoDB" id="412680at2759"/>
<evidence type="ECO:0000256" key="15">
    <source>
        <dbReference type="PIRSR" id="PIRSR613273-3"/>
    </source>
</evidence>
<dbReference type="InterPro" id="IPR000884">
    <property type="entry name" value="TSP1_rpt"/>
</dbReference>
<name>A0A6L2Q1E6_COPFO</name>
<dbReference type="Gene3D" id="2.60.120.830">
    <property type="match status" value="1"/>
</dbReference>
<keyword evidence="9 14" id="KW-0862">Zinc</keyword>
<dbReference type="PROSITE" id="PS50092">
    <property type="entry name" value="TSP1"/>
    <property type="match status" value="2"/>
</dbReference>
<feature type="compositionally biased region" description="Basic and acidic residues" evidence="17">
    <location>
        <begin position="1021"/>
        <end position="1035"/>
    </location>
</feature>
<comment type="caution">
    <text evidence="20">The sequence shown here is derived from an EMBL/GenBank/DDBJ whole genome shotgun (WGS) entry which is preliminary data.</text>
</comment>
<evidence type="ECO:0000256" key="11">
    <source>
        <dbReference type="ARBA" id="ARBA00023157"/>
    </source>
</evidence>
<gene>
    <name evidence="20" type="ORF">Cfor_11598</name>
</gene>
<comment type="subcellular location">
    <subcellularLocation>
        <location evidence="1">Secreted</location>
        <location evidence="1">Extracellular space</location>
        <location evidence="1">Extracellular matrix</location>
    </subcellularLocation>
</comment>
<feature type="binding site" evidence="14 16">
    <location>
        <position position="388"/>
    </location>
    <ligand>
        <name>Zn(2+)</name>
        <dbReference type="ChEBI" id="CHEBI:29105"/>
        <note>catalytic</note>
    </ligand>
</feature>
<accession>A0A6L2Q1E6</accession>
<dbReference type="PRINTS" id="PR01857">
    <property type="entry name" value="ADAMTSFAMILY"/>
</dbReference>
<dbReference type="Proteomes" id="UP000502823">
    <property type="component" value="Unassembled WGS sequence"/>
</dbReference>
<evidence type="ECO:0000256" key="18">
    <source>
        <dbReference type="SAM" id="SignalP"/>
    </source>
</evidence>
<feature type="disulfide bond" evidence="15">
    <location>
        <begin position="565"/>
        <end position="577"/>
    </location>
</feature>
<dbReference type="InterPro" id="IPR013273">
    <property type="entry name" value="ADAMTS/ADAMTS-like"/>
</dbReference>
<feature type="binding site" evidence="14">
    <location>
        <position position="447"/>
    </location>
    <ligand>
        <name>Ca(2+)</name>
        <dbReference type="ChEBI" id="CHEBI:29108"/>
        <label>2</label>
    </ligand>
</feature>
<keyword evidence="14" id="KW-0106">Calcium</keyword>
<dbReference type="Gene3D" id="3.40.390.10">
    <property type="entry name" value="Collagenase (Catalytic Domain)"/>
    <property type="match status" value="1"/>
</dbReference>
<feature type="binding site" evidence="14 16">
    <location>
        <position position="384"/>
    </location>
    <ligand>
        <name>Zn(2+)</name>
        <dbReference type="ChEBI" id="CHEBI:29105"/>
        <note>catalytic</note>
    </ligand>
</feature>
<dbReference type="FunFam" id="2.20.100.10:FF:000006">
    <property type="entry name" value="A disintegrin and metalloproteinase with thrombospondin motifs 1"/>
    <property type="match status" value="1"/>
</dbReference>
<feature type="disulfide bond" evidence="15">
    <location>
        <begin position="471"/>
        <end position="496"/>
    </location>
</feature>